<evidence type="ECO:0000313" key="2">
    <source>
        <dbReference type="EMBL" id="EEC76769.1"/>
    </source>
</evidence>
<gene>
    <name evidence="2" type="ORF">OsI_14855</name>
</gene>
<dbReference type="Proteomes" id="UP000007015">
    <property type="component" value="Chromosome 4"/>
</dbReference>
<dbReference type="HOGENOM" id="CLU_2076982_0_0_1"/>
<proteinExistence type="predicted"/>
<sequence length="118" mass="12990">MRTMRCSIAITVDGSKMWLATRRNGNPREVTLVDRNTRDTLEFYTTSPGTTAGEIEIVKSGRETSCSAAKPRRSTPNDDASDASVHKVTQKYIVHQCFKDSYARSAGPRVESSTSGMV</sequence>
<name>B8AVA1_ORYSI</name>
<evidence type="ECO:0000256" key="1">
    <source>
        <dbReference type="SAM" id="MobiDB-lite"/>
    </source>
</evidence>
<dbReference type="AlphaFoldDB" id="B8AVA1"/>
<evidence type="ECO:0000313" key="3">
    <source>
        <dbReference type="Proteomes" id="UP000007015"/>
    </source>
</evidence>
<reference evidence="2 3" key="1">
    <citation type="journal article" date="2005" name="PLoS Biol.">
        <title>The genomes of Oryza sativa: a history of duplications.</title>
        <authorList>
            <person name="Yu J."/>
            <person name="Wang J."/>
            <person name="Lin W."/>
            <person name="Li S."/>
            <person name="Li H."/>
            <person name="Zhou J."/>
            <person name="Ni P."/>
            <person name="Dong W."/>
            <person name="Hu S."/>
            <person name="Zeng C."/>
            <person name="Zhang J."/>
            <person name="Zhang Y."/>
            <person name="Li R."/>
            <person name="Xu Z."/>
            <person name="Li S."/>
            <person name="Li X."/>
            <person name="Zheng H."/>
            <person name="Cong L."/>
            <person name="Lin L."/>
            <person name="Yin J."/>
            <person name="Geng J."/>
            <person name="Li G."/>
            <person name="Shi J."/>
            <person name="Liu J."/>
            <person name="Lv H."/>
            <person name="Li J."/>
            <person name="Wang J."/>
            <person name="Deng Y."/>
            <person name="Ran L."/>
            <person name="Shi X."/>
            <person name="Wang X."/>
            <person name="Wu Q."/>
            <person name="Li C."/>
            <person name="Ren X."/>
            <person name="Wang J."/>
            <person name="Wang X."/>
            <person name="Li D."/>
            <person name="Liu D."/>
            <person name="Zhang X."/>
            <person name="Ji Z."/>
            <person name="Zhao W."/>
            <person name="Sun Y."/>
            <person name="Zhang Z."/>
            <person name="Bao J."/>
            <person name="Han Y."/>
            <person name="Dong L."/>
            <person name="Ji J."/>
            <person name="Chen P."/>
            <person name="Wu S."/>
            <person name="Liu J."/>
            <person name="Xiao Y."/>
            <person name="Bu D."/>
            <person name="Tan J."/>
            <person name="Yang L."/>
            <person name="Ye C."/>
            <person name="Zhang J."/>
            <person name="Xu J."/>
            <person name="Zhou Y."/>
            <person name="Yu Y."/>
            <person name="Zhang B."/>
            <person name="Zhuang S."/>
            <person name="Wei H."/>
            <person name="Liu B."/>
            <person name="Lei M."/>
            <person name="Yu H."/>
            <person name="Li Y."/>
            <person name="Xu H."/>
            <person name="Wei S."/>
            <person name="He X."/>
            <person name="Fang L."/>
            <person name="Zhang Z."/>
            <person name="Zhang Y."/>
            <person name="Huang X."/>
            <person name="Su Z."/>
            <person name="Tong W."/>
            <person name="Li J."/>
            <person name="Tong Z."/>
            <person name="Li S."/>
            <person name="Ye J."/>
            <person name="Wang L."/>
            <person name="Fang L."/>
            <person name="Lei T."/>
            <person name="Chen C."/>
            <person name="Chen H."/>
            <person name="Xu Z."/>
            <person name="Li H."/>
            <person name="Huang H."/>
            <person name="Zhang F."/>
            <person name="Xu H."/>
            <person name="Li N."/>
            <person name="Zhao C."/>
            <person name="Li S."/>
            <person name="Dong L."/>
            <person name="Huang Y."/>
            <person name="Li L."/>
            <person name="Xi Y."/>
            <person name="Qi Q."/>
            <person name="Li W."/>
            <person name="Zhang B."/>
            <person name="Hu W."/>
            <person name="Zhang Y."/>
            <person name="Tian X."/>
            <person name="Jiao Y."/>
            <person name="Liang X."/>
            <person name="Jin J."/>
            <person name="Gao L."/>
            <person name="Zheng W."/>
            <person name="Hao B."/>
            <person name="Liu S."/>
            <person name="Wang W."/>
            <person name="Yuan L."/>
            <person name="Cao M."/>
            <person name="McDermott J."/>
            <person name="Samudrala R."/>
            <person name="Wang J."/>
            <person name="Wong G.K."/>
            <person name="Yang H."/>
        </authorList>
    </citation>
    <scope>NUCLEOTIDE SEQUENCE [LARGE SCALE GENOMIC DNA]</scope>
    <source>
        <strain evidence="3">cv. 93-11</strain>
    </source>
</reference>
<feature type="region of interest" description="Disordered" evidence="1">
    <location>
        <begin position="61"/>
        <end position="84"/>
    </location>
</feature>
<organism evidence="2 3">
    <name type="scientific">Oryza sativa subsp. indica</name>
    <name type="common">Rice</name>
    <dbReference type="NCBI Taxonomy" id="39946"/>
    <lineage>
        <taxon>Eukaryota</taxon>
        <taxon>Viridiplantae</taxon>
        <taxon>Streptophyta</taxon>
        <taxon>Embryophyta</taxon>
        <taxon>Tracheophyta</taxon>
        <taxon>Spermatophyta</taxon>
        <taxon>Magnoliopsida</taxon>
        <taxon>Liliopsida</taxon>
        <taxon>Poales</taxon>
        <taxon>Poaceae</taxon>
        <taxon>BOP clade</taxon>
        <taxon>Oryzoideae</taxon>
        <taxon>Oryzeae</taxon>
        <taxon>Oryzinae</taxon>
        <taxon>Oryza</taxon>
        <taxon>Oryza sativa</taxon>
    </lineage>
</organism>
<dbReference type="Gramene" id="BGIOSGA015591-TA">
    <property type="protein sequence ID" value="BGIOSGA015591-PA"/>
    <property type="gene ID" value="BGIOSGA015591"/>
</dbReference>
<dbReference type="EMBL" id="CM000129">
    <property type="protein sequence ID" value="EEC76769.1"/>
    <property type="molecule type" value="Genomic_DNA"/>
</dbReference>
<accession>B8AVA1</accession>
<keyword evidence="3" id="KW-1185">Reference proteome</keyword>
<protein>
    <submittedName>
        <fullName evidence="2">Uncharacterized protein</fullName>
    </submittedName>
</protein>